<dbReference type="OrthoDB" id="51846at2"/>
<feature type="domain" description="Tn3 transposase DDE" evidence="5">
    <location>
        <begin position="588"/>
        <end position="873"/>
    </location>
</feature>
<organism evidence="7 8">
    <name type="scientific">Hyella patelloides LEGE 07179</name>
    <dbReference type="NCBI Taxonomy" id="945734"/>
    <lineage>
        <taxon>Bacteria</taxon>
        <taxon>Bacillati</taxon>
        <taxon>Cyanobacteriota</taxon>
        <taxon>Cyanophyceae</taxon>
        <taxon>Pleurocapsales</taxon>
        <taxon>Hyellaceae</taxon>
        <taxon>Hyella</taxon>
    </lineage>
</organism>
<evidence type="ECO:0000256" key="2">
    <source>
        <dbReference type="ARBA" id="ARBA00022578"/>
    </source>
</evidence>
<dbReference type="Proteomes" id="UP000320055">
    <property type="component" value="Unassembled WGS sequence"/>
</dbReference>
<evidence type="ECO:0000313" key="7">
    <source>
        <dbReference type="EMBL" id="VEP17826.1"/>
    </source>
</evidence>
<gene>
    <name evidence="7" type="primary">tnpA</name>
    <name evidence="7" type="ORF">H1P_6480005</name>
</gene>
<dbReference type="NCBIfam" id="NF033527">
    <property type="entry name" value="transpos_Tn3"/>
    <property type="match status" value="1"/>
</dbReference>
<protein>
    <submittedName>
        <fullName evidence="7">Transposase</fullName>
    </submittedName>
</protein>
<dbReference type="Pfam" id="PF13700">
    <property type="entry name" value="DUF4158"/>
    <property type="match status" value="1"/>
</dbReference>
<evidence type="ECO:0000259" key="5">
    <source>
        <dbReference type="Pfam" id="PF01526"/>
    </source>
</evidence>
<accession>A0A563W2C7</accession>
<dbReference type="EMBL" id="CAACVJ010000610">
    <property type="protein sequence ID" value="VEP17826.1"/>
    <property type="molecule type" value="Genomic_DNA"/>
</dbReference>
<evidence type="ECO:0000259" key="6">
    <source>
        <dbReference type="Pfam" id="PF13700"/>
    </source>
</evidence>
<keyword evidence="2" id="KW-0815">Transposition</keyword>
<sequence length="874" mass="98747">MSSRFLSQEQQHNYGRYTSEPTSIQLANYFHLDDTAFQLVQKRRGDHNRLGFAIQLCTVRFLGTFLIDPIDVPVGVIDYLASQLKIEDVSCLEKYLLRSNTHWEHTLTIKKHYGYRDFSEQSGHWRLVRWLYQRAWTGGESPSMLFDLTTARLVEQKILLPGVTVLSRLISSVRERVANRTWNILAKLPSSQQIENLEALIVIGEKARLTPLEQLRKSPTRKSAPSLVNALNRLVTIRALGIYQLNVGKIPPIRLKTLAKNAFTLRAQAIARMSPERRIATLVAWAYVMEAIAIDDALDVLNLLVKDILSKSQKEGKKNRLRTLKDLDAAALQLATACKILINPKTEDNKVREEVWQKLTPEQLAEAVANVEELARPPEDNYYAELIQQWRSVRRFLPKLLSIIDFEGNQAGQKILEAWQFMQSIEGQRKPLMDAAPLKIVDKKWAALVVASDATIDRRAYTFCVLEKLLEGLRRRDLFVSSGEKWSNPRAKLLQGKAWESTRASVCRTLELNLKPEPELKTLQKQLNKAYSQTAKNLPNNADVRIEKDKKGKETLTISNLDKLDEPSSYLKLKNKVESLLPQVDLPEVLLEINAKTGFMKEFSHLNESFAKVKDLPISICAILIAQGCNIGLSPLVRKRIPALTRGRLSWVEQNYFRPETIIKANTRLVDAQTKIPIVQSWGGGEVASADGMRFVVPVQTLNAGTNSKYFNRGRGITYYNYTSNQFTGFHGLVVPGTLRDSLVVLVGLLEQQTGLRPRELMTDTSGYSDVVFGLFWLLGYQFSPRLADAGSARFWRLDSSADYGLLDNLARQTVKTELIEQNWDDLLRVAGSLKLGTVSATEIMRALHRGKKPSTIAKAIGELGKITKTLYLG</sequence>
<evidence type="ECO:0000256" key="3">
    <source>
        <dbReference type="ARBA" id="ARBA00023125"/>
    </source>
</evidence>
<keyword evidence="8" id="KW-1185">Reference proteome</keyword>
<dbReference type="Pfam" id="PF01526">
    <property type="entry name" value="DDE_Tnp_Tn3"/>
    <property type="match status" value="1"/>
</dbReference>
<dbReference type="GO" id="GO:0004803">
    <property type="term" value="F:transposase activity"/>
    <property type="evidence" value="ECO:0007669"/>
    <property type="project" value="InterPro"/>
</dbReference>
<keyword evidence="3" id="KW-0238">DNA-binding</keyword>
<comment type="similarity">
    <text evidence="1">Belongs to the transposase 7 family.</text>
</comment>
<dbReference type="GO" id="GO:0003677">
    <property type="term" value="F:DNA binding"/>
    <property type="evidence" value="ECO:0007669"/>
    <property type="project" value="UniProtKB-KW"/>
</dbReference>
<dbReference type="GO" id="GO:0006313">
    <property type="term" value="P:DNA transposition"/>
    <property type="evidence" value="ECO:0007669"/>
    <property type="project" value="InterPro"/>
</dbReference>
<dbReference type="InterPro" id="IPR025296">
    <property type="entry name" value="DUF4158"/>
</dbReference>
<evidence type="ECO:0000256" key="1">
    <source>
        <dbReference type="ARBA" id="ARBA00009402"/>
    </source>
</evidence>
<reference evidence="7 8" key="1">
    <citation type="submission" date="2019-01" db="EMBL/GenBank/DDBJ databases">
        <authorList>
            <person name="Brito A."/>
        </authorList>
    </citation>
    <scope>NUCLEOTIDE SEQUENCE [LARGE SCALE GENOMIC DNA]</scope>
    <source>
        <strain evidence="7">1</strain>
    </source>
</reference>
<evidence type="ECO:0000313" key="8">
    <source>
        <dbReference type="Proteomes" id="UP000320055"/>
    </source>
</evidence>
<proteinExistence type="inferred from homology"/>
<dbReference type="AlphaFoldDB" id="A0A563W2C7"/>
<feature type="domain" description="DUF4158" evidence="6">
    <location>
        <begin position="5"/>
        <end position="173"/>
    </location>
</feature>
<dbReference type="InterPro" id="IPR002513">
    <property type="entry name" value="Tn3_Tnp_DDE_dom"/>
</dbReference>
<keyword evidence="4" id="KW-0233">DNA recombination</keyword>
<dbReference type="RefSeq" id="WP_144876266.1">
    <property type="nucleotide sequence ID" value="NZ_LR214380.1"/>
</dbReference>
<dbReference type="InterPro" id="IPR047653">
    <property type="entry name" value="Tn3-like_transpos"/>
</dbReference>
<name>A0A563W2C7_9CYAN</name>
<evidence type="ECO:0000256" key="4">
    <source>
        <dbReference type="ARBA" id="ARBA00023172"/>
    </source>
</evidence>